<protein>
    <recommendedName>
        <fullName evidence="2">Cell wall-active antibiotics response LiaF-like C-terminal domain-containing protein</fullName>
    </recommendedName>
</protein>
<evidence type="ECO:0000313" key="4">
    <source>
        <dbReference type="Proteomes" id="UP000030437"/>
    </source>
</evidence>
<accession>A0A0A3IM64</accession>
<organism evidence="3 4">
    <name type="scientific">Lysinibacillus odysseyi 34hs-1 = NBRC 100172</name>
    <dbReference type="NCBI Taxonomy" id="1220589"/>
    <lineage>
        <taxon>Bacteria</taxon>
        <taxon>Bacillati</taxon>
        <taxon>Bacillota</taxon>
        <taxon>Bacilli</taxon>
        <taxon>Bacillales</taxon>
        <taxon>Bacillaceae</taxon>
        <taxon>Lysinibacillus</taxon>
    </lineage>
</organism>
<feature type="domain" description="Cell wall-active antibiotics response LiaF-like C-terminal" evidence="2">
    <location>
        <begin position="89"/>
        <end position="196"/>
    </location>
</feature>
<dbReference type="RefSeq" id="WP_036153314.1">
    <property type="nucleotide sequence ID" value="NZ_AVCX01000008.1"/>
</dbReference>
<keyword evidence="1" id="KW-0812">Transmembrane</keyword>
<proteinExistence type="predicted"/>
<evidence type="ECO:0000313" key="3">
    <source>
        <dbReference type="EMBL" id="KGR85816.1"/>
    </source>
</evidence>
<dbReference type="STRING" id="1220589.CD32_08180"/>
<dbReference type="OrthoDB" id="2351415at2"/>
<feature type="transmembrane region" description="Helical" evidence="1">
    <location>
        <begin position="6"/>
        <end position="37"/>
    </location>
</feature>
<dbReference type="AlphaFoldDB" id="A0A0A3IM64"/>
<evidence type="ECO:0000259" key="2">
    <source>
        <dbReference type="Pfam" id="PF09922"/>
    </source>
</evidence>
<dbReference type="EMBL" id="JPVP01000053">
    <property type="protein sequence ID" value="KGR85816.1"/>
    <property type="molecule type" value="Genomic_DNA"/>
</dbReference>
<reference evidence="3 4" key="1">
    <citation type="submission" date="2014-02" db="EMBL/GenBank/DDBJ databases">
        <title>Draft genome sequence of Lysinibacillus odysseyi NBRC 100172.</title>
        <authorList>
            <person name="Zhang F."/>
            <person name="Wang G."/>
            <person name="Zhang L."/>
        </authorList>
    </citation>
    <scope>NUCLEOTIDE SEQUENCE [LARGE SCALE GENOMIC DNA]</scope>
    <source>
        <strain evidence="3 4">NBRC 100172</strain>
    </source>
</reference>
<keyword evidence="1" id="KW-1133">Transmembrane helix</keyword>
<dbReference type="InterPro" id="IPR024425">
    <property type="entry name" value="LiaF-like_C"/>
</dbReference>
<keyword evidence="4" id="KW-1185">Reference proteome</keyword>
<evidence type="ECO:0000256" key="1">
    <source>
        <dbReference type="SAM" id="Phobius"/>
    </source>
</evidence>
<name>A0A0A3IM64_9BACI</name>
<dbReference type="InterPro" id="IPR047793">
    <property type="entry name" value="LiaF_C"/>
</dbReference>
<dbReference type="Pfam" id="PF09922">
    <property type="entry name" value="LiaF-like_C"/>
    <property type="match status" value="1"/>
</dbReference>
<sequence length="199" mass="22619">MKNKLLIIIGLIIFIELFVFHNGGVLFLLVAFALYVLSVQKNEKMYASIALVFAILAILSMVTLRWLIPVAIIYWLYHHYKRDAYVPVFFGTYQTEEKPYPWKNQGVTRVFGNVTIDATKTILPLEPAFISIFQGIGKTTILVPYDVECYIAVNQGYGRVFINGEPVTSTQSIVIEEGGRRKLMIHVSIGLGEVEIWQK</sequence>
<dbReference type="eggNOG" id="COG4758">
    <property type="taxonomic scope" value="Bacteria"/>
</dbReference>
<dbReference type="NCBIfam" id="NF040535">
    <property type="entry name" value="LiaF_C_term"/>
    <property type="match status" value="1"/>
</dbReference>
<comment type="caution">
    <text evidence="3">The sequence shown here is derived from an EMBL/GenBank/DDBJ whole genome shotgun (WGS) entry which is preliminary data.</text>
</comment>
<keyword evidence="1" id="KW-0472">Membrane</keyword>
<gene>
    <name evidence="3" type="ORF">CD32_08180</name>
</gene>
<dbReference type="Proteomes" id="UP000030437">
    <property type="component" value="Unassembled WGS sequence"/>
</dbReference>
<feature type="transmembrane region" description="Helical" evidence="1">
    <location>
        <begin position="49"/>
        <end position="77"/>
    </location>
</feature>